<evidence type="ECO:0000313" key="3">
    <source>
        <dbReference type="EMBL" id="TRY20060.1"/>
    </source>
</evidence>
<dbReference type="OrthoDB" id="9803828at2"/>
<dbReference type="InterPro" id="IPR013094">
    <property type="entry name" value="AB_hydrolase_3"/>
</dbReference>
<evidence type="ECO:0000259" key="2">
    <source>
        <dbReference type="Pfam" id="PF07859"/>
    </source>
</evidence>
<organism evidence="3 4">
    <name type="scientific">Tessaracoccus rhinocerotis</name>
    <dbReference type="NCBI Taxonomy" id="1689449"/>
    <lineage>
        <taxon>Bacteria</taxon>
        <taxon>Bacillati</taxon>
        <taxon>Actinomycetota</taxon>
        <taxon>Actinomycetes</taxon>
        <taxon>Propionibacteriales</taxon>
        <taxon>Propionibacteriaceae</taxon>
        <taxon>Tessaracoccus</taxon>
    </lineage>
</organism>
<dbReference type="EMBL" id="VKKG01000001">
    <property type="protein sequence ID" value="TRY20060.1"/>
    <property type="molecule type" value="Genomic_DNA"/>
</dbReference>
<feature type="domain" description="Alpha/beta hydrolase fold-3" evidence="2">
    <location>
        <begin position="39"/>
        <end position="80"/>
    </location>
</feature>
<dbReference type="Pfam" id="PF07859">
    <property type="entry name" value="Abhydrolase_3"/>
    <property type="match status" value="2"/>
</dbReference>
<dbReference type="AlphaFoldDB" id="A0A553K5T1"/>
<dbReference type="InterPro" id="IPR050300">
    <property type="entry name" value="GDXG_lipolytic_enzyme"/>
</dbReference>
<reference evidence="3 4" key="1">
    <citation type="submission" date="2019-07" db="EMBL/GenBank/DDBJ databases">
        <authorList>
            <person name="Zhou L.-Y."/>
        </authorList>
    </citation>
    <scope>NUCLEOTIDE SEQUENCE [LARGE SCALE GENOMIC DNA]</scope>
    <source>
        <strain evidence="3 4">YIM 101269</strain>
    </source>
</reference>
<comment type="caution">
    <text evidence="3">The sequence shown here is derived from an EMBL/GenBank/DDBJ whole genome shotgun (WGS) entry which is preliminary data.</text>
</comment>
<dbReference type="RefSeq" id="WP_143937144.1">
    <property type="nucleotide sequence ID" value="NZ_VKKG01000001.1"/>
</dbReference>
<dbReference type="PANTHER" id="PTHR48081:SF8">
    <property type="entry name" value="ALPHA_BETA HYDROLASE FOLD-3 DOMAIN-CONTAINING PROTEIN-RELATED"/>
    <property type="match status" value="1"/>
</dbReference>
<evidence type="ECO:0000256" key="1">
    <source>
        <dbReference type="ARBA" id="ARBA00022801"/>
    </source>
</evidence>
<dbReference type="PANTHER" id="PTHR48081">
    <property type="entry name" value="AB HYDROLASE SUPERFAMILY PROTEIN C4A8.06C"/>
    <property type="match status" value="1"/>
</dbReference>
<gene>
    <name evidence="3" type="ORF">FOJ82_04100</name>
</gene>
<dbReference type="Proteomes" id="UP000317638">
    <property type="component" value="Unassembled WGS sequence"/>
</dbReference>
<dbReference type="InterPro" id="IPR029058">
    <property type="entry name" value="AB_hydrolase_fold"/>
</dbReference>
<proteinExistence type="predicted"/>
<sequence length="294" mass="31070">MGQPSPQQTLQVDDRVLDGPHGSLPVRIYRPAEALGPGMVWVHGGGFVEGDIDMAEAHWVSTALAERGITVVSVDYRLAPLPADWVVPGRAVREEGVRFPVAHDEVVFAHAWALGAGLAPGPWALGGASAGGNLAAGAVLELLHEGGPVPAFVFLAYPTVHALQRPHSAELTAALADTPQERRFTPEVIRTMYENYLGPGVDVDTAPIRAIPGLASAEELAGHPRTLVINSERDDLRTSGEAYAEVLSAAGVDVTLLTEPGTFHGHLNNPDEPAAERSIDVVARELLRSAAQQS</sequence>
<feature type="domain" description="Alpha/beta hydrolase fold-3" evidence="2">
    <location>
        <begin position="98"/>
        <end position="266"/>
    </location>
</feature>
<protein>
    <submittedName>
        <fullName evidence="3">Alpha/beta hydrolase</fullName>
    </submittedName>
</protein>
<keyword evidence="1 3" id="KW-0378">Hydrolase</keyword>
<dbReference type="Gene3D" id="3.40.50.1820">
    <property type="entry name" value="alpha/beta hydrolase"/>
    <property type="match status" value="1"/>
</dbReference>
<dbReference type="GO" id="GO:0016787">
    <property type="term" value="F:hydrolase activity"/>
    <property type="evidence" value="ECO:0007669"/>
    <property type="project" value="UniProtKB-KW"/>
</dbReference>
<accession>A0A553K5T1</accession>
<name>A0A553K5T1_9ACTN</name>
<dbReference type="SUPFAM" id="SSF53474">
    <property type="entry name" value="alpha/beta-Hydrolases"/>
    <property type="match status" value="1"/>
</dbReference>
<keyword evidence="4" id="KW-1185">Reference proteome</keyword>
<evidence type="ECO:0000313" key="4">
    <source>
        <dbReference type="Proteomes" id="UP000317638"/>
    </source>
</evidence>